<keyword evidence="6" id="KW-0131">Cell cycle</keyword>
<reference evidence="8" key="1">
    <citation type="submission" date="2015-07" db="EMBL/GenBank/DDBJ databases">
        <title>Transcriptome Assembly of Anthurium amnicola.</title>
        <authorList>
            <person name="Suzuki J."/>
        </authorList>
    </citation>
    <scope>NUCLEOTIDE SEQUENCE</scope>
</reference>
<name>A0A1D1YIB2_9ARAE</name>
<dbReference type="SUPFAM" id="SSF48371">
    <property type="entry name" value="ARM repeat"/>
    <property type="match status" value="1"/>
</dbReference>
<evidence type="ECO:0000256" key="4">
    <source>
        <dbReference type="ARBA" id="ARBA00022895"/>
    </source>
</evidence>
<evidence type="ECO:0000256" key="2">
    <source>
        <dbReference type="ARBA" id="ARBA00004574"/>
    </source>
</evidence>
<organism evidence="8">
    <name type="scientific">Anthurium amnicola</name>
    <dbReference type="NCBI Taxonomy" id="1678845"/>
    <lineage>
        <taxon>Eukaryota</taxon>
        <taxon>Viridiplantae</taxon>
        <taxon>Streptophyta</taxon>
        <taxon>Embryophyta</taxon>
        <taxon>Tracheophyta</taxon>
        <taxon>Spermatophyta</taxon>
        <taxon>Magnoliopsida</taxon>
        <taxon>Liliopsida</taxon>
        <taxon>Araceae</taxon>
        <taxon>Pothoideae</taxon>
        <taxon>Potheae</taxon>
        <taxon>Anthurium</taxon>
    </lineage>
</organism>
<dbReference type="GO" id="GO:0005634">
    <property type="term" value="C:nucleus"/>
    <property type="evidence" value="ECO:0007669"/>
    <property type="project" value="UniProtKB-SubCell"/>
</dbReference>
<dbReference type="AlphaFoldDB" id="A0A1D1YIB2"/>
<feature type="non-terminal residue" evidence="8">
    <location>
        <position position="1"/>
    </location>
</feature>
<evidence type="ECO:0000256" key="1">
    <source>
        <dbReference type="ARBA" id="ARBA00004123"/>
    </source>
</evidence>
<evidence type="ECO:0000259" key="7">
    <source>
        <dbReference type="Pfam" id="PF12231"/>
    </source>
</evidence>
<evidence type="ECO:0000256" key="3">
    <source>
        <dbReference type="ARBA" id="ARBA00022454"/>
    </source>
</evidence>
<gene>
    <name evidence="8" type="primary">Rif1_5</name>
    <name evidence="8" type="ORF">g.66313</name>
</gene>
<keyword evidence="5" id="KW-0539">Nucleus</keyword>
<dbReference type="InterPro" id="IPR016024">
    <property type="entry name" value="ARM-type_fold"/>
</dbReference>
<dbReference type="EMBL" id="GDJX01013569">
    <property type="protein sequence ID" value="JAT54367.1"/>
    <property type="molecule type" value="Transcribed_RNA"/>
</dbReference>
<comment type="subcellular location">
    <subcellularLocation>
        <location evidence="2">Chromosome</location>
        <location evidence="2">Telomere</location>
    </subcellularLocation>
    <subcellularLocation>
        <location evidence="1">Nucleus</location>
    </subcellularLocation>
</comment>
<accession>A0A1D1YIB2</accession>
<dbReference type="GO" id="GO:0000723">
    <property type="term" value="P:telomere maintenance"/>
    <property type="evidence" value="ECO:0007669"/>
    <property type="project" value="TreeGrafter"/>
</dbReference>
<dbReference type="PANTHER" id="PTHR22928:SF3">
    <property type="entry name" value="TELOMERE-ASSOCIATED PROTEIN RIF1"/>
    <property type="match status" value="1"/>
</dbReference>
<dbReference type="PANTHER" id="PTHR22928">
    <property type="entry name" value="TELOMERE-ASSOCIATED PROTEIN RIF1"/>
    <property type="match status" value="1"/>
</dbReference>
<keyword evidence="3" id="KW-0158">Chromosome</keyword>
<protein>
    <submittedName>
        <fullName evidence="8">Telomere-associated protein RIF1</fullName>
    </submittedName>
</protein>
<sequence>LSLSLSCEDMAAASTAQQLEEIESALLHLPGAPPPPPLDPHHHRSSAYAALLQLMHRCASQDHPPEGTSGLQSLSLHCPSLLPVIVSDISLPDEETAALALKCLGFMVYHPVLSPAIPGSIANQVVESLARLVVTTRMKAICNLGVWCISVQQLDASALGSHVHSLLQAVVHALDNPFGSLSTTLEATQAVVKLVTQLCEKMKEMSDIWAPPIYRRLLSVDKKERDVSERCLLKIKSVLLPPPLKLSKAVAVDLKQKLLPRMMGMLEGHGEEVQAVKAWGWYIHLLGSYALRNRLLINELLKIPEKAFTDTDPQVNIASLVSWESLVDTLLPFKMVALKMDREHGDGGLKIARSSSTSIRDSEIQVDGLLKRVKLIMVPLVGILSSKCDISVRSTSLNTWHYLLRKLNTSINHPSVKTLVLEPVLEIVFSKGPDSTNIWLWNSCLDLLEELVLSKVYDGRKCLNDVNSCHSLIKASSSGLSAEAKDLWNDHPNKWLPWELNELSFLVKMINYIVCPGAVNTDTRGNEVLVLSAALRIFRSVLKGTRAELKRSSTNYTEIQLCVNTILMFVKNVCENVTSESIYALKGDMLCCTLHILEAISEESETSVLVSSLCRVVLDVKYICELESAKYVEYLRIPGIAPLAYMDMVSPLVFLEILYLSVMAQSMLHLSEPTLVLQKTQLLEFVLFSSNPMVTLHAFICFLYMHCQKLSSSWLCLLSLWKVVAKSLQEHINAVNGLDFLKTATNNDGYNMISLFLWYPFVCVTSMGFLGPVKADSEFCLVFSEKQIEFESVIESWKSLFCVANHVSQLESSHMNNFIEGLSELLIRVLDENVSILQGSVCFTSMESTQKYFALSLYGEVVSYMLKEIRVLDHATLAAVGNQESSECIQESHLKNILVLVSRFLLLLVAVVKINPMAEFSFIKRIFDALSHLVGRICLKIDIVLLMKTISDPLAHWLTSCAYFCTEMQQAYIPSQLHLFWKQLLDCLLKTRPPILFDSSFLKVQATLLQAVLDNQYPPISQSTVAFWKATYGKQINLHYPQCLLPVLEKLSRNGLIKLHKEHYAMLKDINSSVGKTTGVSQRCKVSATKMRITKMIEFVESMGNSHRRIDDPLLGLRKKRLKLQQHSAYASGMLQDVSTDCHALVPGADADISEGFHHPEEKQNLRQPGCILKMLRKGM</sequence>
<feature type="domain" description="Telomere-associated protein Rif1 N-terminal" evidence="7">
    <location>
        <begin position="44"/>
        <end position="409"/>
    </location>
</feature>
<proteinExistence type="predicted"/>
<dbReference type="GO" id="GO:0000781">
    <property type="term" value="C:chromosome, telomeric region"/>
    <property type="evidence" value="ECO:0007669"/>
    <property type="project" value="UniProtKB-SubCell"/>
</dbReference>
<keyword evidence="4" id="KW-0779">Telomere</keyword>
<dbReference type="Pfam" id="PF12231">
    <property type="entry name" value="Rif1_N"/>
    <property type="match status" value="1"/>
</dbReference>
<evidence type="ECO:0000313" key="8">
    <source>
        <dbReference type="EMBL" id="JAT54367.1"/>
    </source>
</evidence>
<dbReference type="InterPro" id="IPR022031">
    <property type="entry name" value="Rif1_N"/>
</dbReference>
<evidence type="ECO:0000256" key="6">
    <source>
        <dbReference type="ARBA" id="ARBA00023306"/>
    </source>
</evidence>
<evidence type="ECO:0000256" key="5">
    <source>
        <dbReference type="ARBA" id="ARBA00023242"/>
    </source>
</evidence>